<dbReference type="EMBL" id="RBWW01000002">
    <property type="protein sequence ID" value="RKS78066.1"/>
    <property type="molecule type" value="Genomic_DNA"/>
</dbReference>
<reference evidence="2 3" key="1">
    <citation type="submission" date="2018-10" db="EMBL/GenBank/DDBJ databases">
        <title>Genomic Encyclopedia of Archaeal and Bacterial Type Strains, Phase II (KMG-II): from individual species to whole genera.</title>
        <authorList>
            <person name="Goeker M."/>
        </authorList>
    </citation>
    <scope>NUCLEOTIDE SEQUENCE [LARGE SCALE GENOMIC DNA]</scope>
    <source>
        <strain evidence="2 3">DSM 11927</strain>
    </source>
</reference>
<name>A0A495QVH6_9EURY</name>
<dbReference type="RefSeq" id="WP_004966626.1">
    <property type="nucleotide sequence ID" value="NZ_RBWW01000002.1"/>
</dbReference>
<accession>A0A495QVH6</accession>
<evidence type="ECO:0000256" key="1">
    <source>
        <dbReference type="SAM" id="Phobius"/>
    </source>
</evidence>
<sequence>MVDLAAFTSMGADGIDAAMLIGAVLLEAAILYVGYGAVEEAFGQRVVERLRGE</sequence>
<keyword evidence="3" id="KW-1185">Reference proteome</keyword>
<organism evidence="2 3">
    <name type="scientific">Haloarcula quadrata</name>
    <dbReference type="NCBI Taxonomy" id="182779"/>
    <lineage>
        <taxon>Archaea</taxon>
        <taxon>Methanobacteriati</taxon>
        <taxon>Methanobacteriota</taxon>
        <taxon>Stenosarchaea group</taxon>
        <taxon>Halobacteria</taxon>
        <taxon>Halobacteriales</taxon>
        <taxon>Haloarculaceae</taxon>
        <taxon>Haloarcula</taxon>
    </lineage>
</organism>
<feature type="transmembrane region" description="Helical" evidence="1">
    <location>
        <begin position="17"/>
        <end position="35"/>
    </location>
</feature>
<keyword evidence="1" id="KW-0472">Membrane</keyword>
<proteinExistence type="predicted"/>
<gene>
    <name evidence="2" type="ORF">BDK61_3706</name>
</gene>
<dbReference type="Pfam" id="PF24352">
    <property type="entry name" value="DUF7512"/>
    <property type="match status" value="1"/>
</dbReference>
<keyword evidence="1" id="KW-0812">Transmembrane</keyword>
<dbReference type="AlphaFoldDB" id="A0A495QVH6"/>
<evidence type="ECO:0000313" key="2">
    <source>
        <dbReference type="EMBL" id="RKS78066.1"/>
    </source>
</evidence>
<protein>
    <submittedName>
        <fullName evidence="2">Uncharacterized protein</fullName>
    </submittedName>
</protein>
<dbReference type="InterPro" id="IPR055934">
    <property type="entry name" value="DUF7512"/>
</dbReference>
<keyword evidence="1" id="KW-1133">Transmembrane helix</keyword>
<evidence type="ECO:0000313" key="3">
    <source>
        <dbReference type="Proteomes" id="UP000268233"/>
    </source>
</evidence>
<dbReference type="Proteomes" id="UP000268233">
    <property type="component" value="Unassembled WGS sequence"/>
</dbReference>
<comment type="caution">
    <text evidence="2">The sequence shown here is derived from an EMBL/GenBank/DDBJ whole genome shotgun (WGS) entry which is preliminary data.</text>
</comment>
<dbReference type="GeneID" id="64824626"/>